<dbReference type="EMBL" id="JACONT010000009">
    <property type="protein sequence ID" value="MBC3941244.1"/>
    <property type="molecule type" value="Genomic_DNA"/>
</dbReference>
<protein>
    <submittedName>
        <fullName evidence="1">Uncharacterized protein</fullName>
    </submittedName>
</protein>
<organism evidence="1 2">
    <name type="scientific">Sphingomonas albertensis</name>
    <dbReference type="NCBI Taxonomy" id="2762591"/>
    <lineage>
        <taxon>Bacteria</taxon>
        <taxon>Pseudomonadati</taxon>
        <taxon>Pseudomonadota</taxon>
        <taxon>Alphaproteobacteria</taxon>
        <taxon>Sphingomonadales</taxon>
        <taxon>Sphingomonadaceae</taxon>
        <taxon>Sphingomonas</taxon>
    </lineage>
</organism>
<name>A0ABR7ALA4_9SPHN</name>
<gene>
    <name evidence="1" type="ORF">H8S47_06025</name>
</gene>
<keyword evidence="2" id="KW-1185">Reference proteome</keyword>
<sequence length="53" mass="5972">MAEILRDVGVKLSGSTRSARRENARPAWLWFVVGARLRSIAVHPSICRQIARI</sequence>
<accession>A0ABR7ALA4</accession>
<evidence type="ECO:0000313" key="1">
    <source>
        <dbReference type="EMBL" id="MBC3941244.1"/>
    </source>
</evidence>
<proteinExistence type="predicted"/>
<comment type="caution">
    <text evidence="1">The sequence shown here is derived from an EMBL/GenBank/DDBJ whole genome shotgun (WGS) entry which is preliminary data.</text>
</comment>
<evidence type="ECO:0000313" key="2">
    <source>
        <dbReference type="Proteomes" id="UP000597613"/>
    </source>
</evidence>
<reference evidence="1 2" key="1">
    <citation type="submission" date="2020-08" db="EMBL/GenBank/DDBJ databases">
        <title>Putative novel bacterial strains isolated from necrotic wheat leaf tissues caused by Xanthomonas translucens.</title>
        <authorList>
            <person name="Tambong J.T."/>
        </authorList>
    </citation>
    <scope>NUCLEOTIDE SEQUENCE [LARGE SCALE GENOMIC DNA]</scope>
    <source>
        <strain evidence="2">DOAB 1063</strain>
    </source>
</reference>
<dbReference type="Proteomes" id="UP000597613">
    <property type="component" value="Unassembled WGS sequence"/>
</dbReference>